<feature type="compositionally biased region" description="Polar residues" evidence="1">
    <location>
        <begin position="62"/>
        <end position="73"/>
    </location>
</feature>
<dbReference type="RefSeq" id="WP_124178212.1">
    <property type="nucleotide sequence ID" value="NZ_REFY01000003.1"/>
</dbReference>
<protein>
    <submittedName>
        <fullName evidence="2">Uncharacterized protein</fullName>
    </submittedName>
</protein>
<evidence type="ECO:0000256" key="1">
    <source>
        <dbReference type="SAM" id="MobiDB-lite"/>
    </source>
</evidence>
<comment type="caution">
    <text evidence="2">The sequence shown here is derived from an EMBL/GenBank/DDBJ whole genome shotgun (WGS) entry which is preliminary data.</text>
</comment>
<dbReference type="EMBL" id="REFY01000003">
    <property type="protein sequence ID" value="RQG90118.1"/>
    <property type="molecule type" value="Genomic_DNA"/>
</dbReference>
<feature type="region of interest" description="Disordered" evidence="1">
    <location>
        <begin position="1"/>
        <end position="79"/>
    </location>
</feature>
<dbReference type="AlphaFoldDB" id="A0A3N6LMA3"/>
<proteinExistence type="predicted"/>
<dbReference type="Proteomes" id="UP000273828">
    <property type="component" value="Unassembled WGS sequence"/>
</dbReference>
<organism evidence="2 3">
    <name type="scientific">Natrarchaeobius halalkaliphilus</name>
    <dbReference type="NCBI Taxonomy" id="1679091"/>
    <lineage>
        <taxon>Archaea</taxon>
        <taxon>Methanobacteriati</taxon>
        <taxon>Methanobacteriota</taxon>
        <taxon>Stenosarchaea group</taxon>
        <taxon>Halobacteria</taxon>
        <taxon>Halobacteriales</taxon>
        <taxon>Natrialbaceae</taxon>
        <taxon>Natrarchaeobius</taxon>
    </lineage>
</organism>
<keyword evidence="3" id="KW-1185">Reference proteome</keyword>
<name>A0A3N6LMA3_9EURY</name>
<evidence type="ECO:0000313" key="2">
    <source>
        <dbReference type="EMBL" id="RQG90118.1"/>
    </source>
</evidence>
<evidence type="ECO:0000313" key="3">
    <source>
        <dbReference type="Proteomes" id="UP000273828"/>
    </source>
</evidence>
<reference evidence="2 3" key="1">
    <citation type="submission" date="2018-10" db="EMBL/GenBank/DDBJ databases">
        <title>Natrarchaeobius chitinivorans gen. nov., sp. nov., and Natrarchaeobius haloalkaliphilus sp. nov., alkaliphilic, chitin-utilizing haloarchaea from hypersaline alkaline lakes.</title>
        <authorList>
            <person name="Sorokin D.Y."/>
            <person name="Elcheninov A.G."/>
            <person name="Kostrikina N.A."/>
            <person name="Bale N.J."/>
            <person name="Sinninghe Damste J.S."/>
            <person name="Khijniak T.V."/>
            <person name="Kublanov I.V."/>
            <person name="Toshchakov S.V."/>
        </authorList>
    </citation>
    <scope>NUCLEOTIDE SEQUENCE [LARGE SCALE GENOMIC DNA]</scope>
    <source>
        <strain evidence="2 3">AArcht-Sl</strain>
    </source>
</reference>
<accession>A0A3N6LMA3</accession>
<gene>
    <name evidence="2" type="ORF">EA462_08980</name>
</gene>
<sequence>MVDADFESRVDDGDVDDHSLVVTDQDSSPIPNRRENTKTKPAINDLGVRRAVVSGTVPRNPALTSEPTRSTVSIPHLRQ</sequence>
<feature type="compositionally biased region" description="Basic and acidic residues" evidence="1">
    <location>
        <begin position="1"/>
        <end position="19"/>
    </location>
</feature>